<evidence type="ECO:0000256" key="5">
    <source>
        <dbReference type="ARBA" id="ARBA00047317"/>
    </source>
</evidence>
<comment type="pathway">
    <text evidence="2 6">Cofactor biosynthesis; molybdopterin biosynthesis.</text>
</comment>
<evidence type="ECO:0000256" key="3">
    <source>
        <dbReference type="ARBA" id="ARBA00010763"/>
    </source>
</evidence>
<keyword evidence="6" id="KW-0808">Transferase</keyword>
<dbReference type="Pfam" id="PF00994">
    <property type="entry name" value="MoCF_biosynth"/>
    <property type="match status" value="1"/>
</dbReference>
<dbReference type="SUPFAM" id="SSF63867">
    <property type="entry name" value="MoeA C-terminal domain-like"/>
    <property type="match status" value="1"/>
</dbReference>
<evidence type="ECO:0000256" key="2">
    <source>
        <dbReference type="ARBA" id="ARBA00005046"/>
    </source>
</evidence>
<dbReference type="Proteomes" id="UP001253545">
    <property type="component" value="Unassembled WGS sequence"/>
</dbReference>
<comment type="function">
    <text evidence="1 6">Catalyzes the insertion of molybdate into adenylated molybdopterin with the concomitant release of AMP.</text>
</comment>
<keyword evidence="4 6" id="KW-0501">Molybdenum cofactor biosynthesis</keyword>
<dbReference type="InterPro" id="IPR008284">
    <property type="entry name" value="MoCF_biosynth_CS"/>
</dbReference>
<sequence>MPADCFTSDLQTLSQAKAHIEKLLPKAVDVEIIRFDQAMGRVLAHNIASPINVPAFDNSAMDGYAFRYQDIDTTEQFKVIGKSLAGSPFIGQVNIGECVRITTGAAIPDDCDCVQMQENTKNENNHLVLLKKPKLGQAIRLAGEDIAKNKVILHKGRLIKASDIGLIASLGLSEISVYKPLTVAIFSTGDELLTPGEAHQTAAVYDSNRPAIKALLEKMQYNVIDLGKVADNKQCIRDVLLEADRLADCVITSGGVSVGEADFVKEIVNDIGHVDFWKIAIKPGKPLAFGRLVNSIFIGLPGNPVSAFVTFHKIAADALRKMSGAVINQPILIPAKAAQAIRKRPGRTDFQRGCYYIEDGNLLVRLEKAQGSGVFSSFYSSNCFVVLEQERGDVAVGENVMIEPFDALLQ</sequence>
<dbReference type="Gene3D" id="3.90.105.10">
    <property type="entry name" value="Molybdopterin biosynthesis moea protein, domain 2"/>
    <property type="match status" value="1"/>
</dbReference>
<keyword evidence="9" id="KW-1185">Reference proteome</keyword>
<dbReference type="RefSeq" id="WP_311368156.1">
    <property type="nucleotide sequence ID" value="NZ_JAVRHX010000001.1"/>
</dbReference>
<protein>
    <recommendedName>
        <fullName evidence="6">Molybdopterin molybdenumtransferase</fullName>
        <ecNumber evidence="6">2.10.1.1</ecNumber>
    </recommendedName>
</protein>
<dbReference type="Gene3D" id="2.170.190.11">
    <property type="entry name" value="Molybdopterin biosynthesis moea protein, domain 3"/>
    <property type="match status" value="1"/>
</dbReference>
<dbReference type="Gene3D" id="2.40.340.10">
    <property type="entry name" value="MoeA, C-terminal, domain IV"/>
    <property type="match status" value="1"/>
</dbReference>
<dbReference type="InterPro" id="IPR005111">
    <property type="entry name" value="MoeA_C_domain_IV"/>
</dbReference>
<reference evidence="8 9" key="1">
    <citation type="submission" date="2023-09" db="EMBL/GenBank/DDBJ databases">
        <authorList>
            <person name="Rey-Velasco X."/>
        </authorList>
    </citation>
    <scope>NUCLEOTIDE SEQUENCE [LARGE SCALE GENOMIC DNA]</scope>
    <source>
        <strain evidence="8 9">P117</strain>
    </source>
</reference>
<accession>A0ABU2ZQN4</accession>
<evidence type="ECO:0000256" key="6">
    <source>
        <dbReference type="RuleBase" id="RU365090"/>
    </source>
</evidence>
<keyword evidence="6" id="KW-0479">Metal-binding</keyword>
<comment type="similarity">
    <text evidence="3 6">Belongs to the MoeA family.</text>
</comment>
<dbReference type="Gene3D" id="3.40.980.10">
    <property type="entry name" value="MoaB/Mog-like domain"/>
    <property type="match status" value="1"/>
</dbReference>
<evidence type="ECO:0000313" key="9">
    <source>
        <dbReference type="Proteomes" id="UP001253545"/>
    </source>
</evidence>
<organism evidence="8 9">
    <name type="scientific">Glaciecola petra</name>
    <dbReference type="NCBI Taxonomy" id="3075602"/>
    <lineage>
        <taxon>Bacteria</taxon>
        <taxon>Pseudomonadati</taxon>
        <taxon>Pseudomonadota</taxon>
        <taxon>Gammaproteobacteria</taxon>
        <taxon>Alteromonadales</taxon>
        <taxon>Alteromonadaceae</taxon>
        <taxon>Glaciecola</taxon>
    </lineage>
</organism>
<feature type="domain" description="MoaB/Mog" evidence="7">
    <location>
        <begin position="184"/>
        <end position="321"/>
    </location>
</feature>
<dbReference type="EMBL" id="JAVRHX010000001">
    <property type="protein sequence ID" value="MDT0594696.1"/>
    <property type="molecule type" value="Genomic_DNA"/>
</dbReference>
<dbReference type="InterPro" id="IPR036135">
    <property type="entry name" value="MoeA_linker/N_sf"/>
</dbReference>
<dbReference type="InterPro" id="IPR001453">
    <property type="entry name" value="MoaB/Mog_dom"/>
</dbReference>
<evidence type="ECO:0000259" key="7">
    <source>
        <dbReference type="SMART" id="SM00852"/>
    </source>
</evidence>
<keyword evidence="6" id="KW-0500">Molybdenum</keyword>
<proteinExistence type="inferred from homology"/>
<evidence type="ECO:0000256" key="1">
    <source>
        <dbReference type="ARBA" id="ARBA00002901"/>
    </source>
</evidence>
<evidence type="ECO:0000256" key="4">
    <source>
        <dbReference type="ARBA" id="ARBA00023150"/>
    </source>
</evidence>
<dbReference type="PROSITE" id="PS01079">
    <property type="entry name" value="MOCF_BIOSYNTHESIS_2"/>
    <property type="match status" value="1"/>
</dbReference>
<dbReference type="SUPFAM" id="SSF53218">
    <property type="entry name" value="Molybdenum cofactor biosynthesis proteins"/>
    <property type="match status" value="1"/>
</dbReference>
<dbReference type="PANTHER" id="PTHR10192">
    <property type="entry name" value="MOLYBDOPTERIN BIOSYNTHESIS PROTEIN"/>
    <property type="match status" value="1"/>
</dbReference>
<name>A0ABU2ZQN4_9ALTE</name>
<dbReference type="InterPro" id="IPR036688">
    <property type="entry name" value="MoeA_C_domain_IV_sf"/>
</dbReference>
<dbReference type="SUPFAM" id="SSF63882">
    <property type="entry name" value="MoeA N-terminal region -like"/>
    <property type="match status" value="1"/>
</dbReference>
<gene>
    <name evidence="8" type="ORF">RM552_07590</name>
</gene>
<dbReference type="PANTHER" id="PTHR10192:SF5">
    <property type="entry name" value="GEPHYRIN"/>
    <property type="match status" value="1"/>
</dbReference>
<dbReference type="NCBIfam" id="TIGR00177">
    <property type="entry name" value="molyb_syn"/>
    <property type="match status" value="1"/>
</dbReference>
<dbReference type="CDD" id="cd00887">
    <property type="entry name" value="MoeA"/>
    <property type="match status" value="1"/>
</dbReference>
<comment type="caution">
    <text evidence="8">The sequence shown here is derived from an EMBL/GenBank/DDBJ whole genome shotgun (WGS) entry which is preliminary data.</text>
</comment>
<dbReference type="SMART" id="SM00852">
    <property type="entry name" value="MoCF_biosynth"/>
    <property type="match status" value="1"/>
</dbReference>
<dbReference type="EC" id="2.10.1.1" evidence="6"/>
<dbReference type="InterPro" id="IPR038987">
    <property type="entry name" value="MoeA-like"/>
</dbReference>
<comment type="cofactor">
    <cofactor evidence="6">
        <name>Mg(2+)</name>
        <dbReference type="ChEBI" id="CHEBI:18420"/>
    </cofactor>
</comment>
<comment type="catalytic activity">
    <reaction evidence="5">
        <text>adenylyl-molybdopterin + molybdate = Mo-molybdopterin + AMP + H(+)</text>
        <dbReference type="Rhea" id="RHEA:35047"/>
        <dbReference type="ChEBI" id="CHEBI:15378"/>
        <dbReference type="ChEBI" id="CHEBI:36264"/>
        <dbReference type="ChEBI" id="CHEBI:62727"/>
        <dbReference type="ChEBI" id="CHEBI:71302"/>
        <dbReference type="ChEBI" id="CHEBI:456215"/>
        <dbReference type="EC" id="2.10.1.1"/>
    </reaction>
</comment>
<evidence type="ECO:0000313" key="8">
    <source>
        <dbReference type="EMBL" id="MDT0594696.1"/>
    </source>
</evidence>
<keyword evidence="6" id="KW-0460">Magnesium</keyword>
<dbReference type="Pfam" id="PF03453">
    <property type="entry name" value="MoeA_N"/>
    <property type="match status" value="1"/>
</dbReference>
<dbReference type="Pfam" id="PF03454">
    <property type="entry name" value="MoeA_C"/>
    <property type="match status" value="1"/>
</dbReference>
<dbReference type="InterPro" id="IPR036425">
    <property type="entry name" value="MoaB/Mog-like_dom_sf"/>
</dbReference>
<dbReference type="InterPro" id="IPR005110">
    <property type="entry name" value="MoeA_linker/N"/>
</dbReference>
<dbReference type="NCBIfam" id="NF045515">
    <property type="entry name" value="Glp_gephyrin"/>
    <property type="match status" value="1"/>
</dbReference>